<comment type="caution">
    <text evidence="1">The sequence shown here is derived from an EMBL/GenBank/DDBJ whole genome shotgun (WGS) entry which is preliminary data.</text>
</comment>
<name>A0A3N8PEP7_9BURK</name>
<sequence>MKGERAGIRHAVVGNDVDDGRDLTALPGTRIAGLLSGSHEPRSRRDVSVAIDARARLYLGAL</sequence>
<dbReference type="Proteomes" id="UP000277921">
    <property type="component" value="Unassembled WGS sequence"/>
</dbReference>
<gene>
    <name evidence="1" type="ORF">DF051_28700</name>
</gene>
<dbReference type="EMBL" id="QTQV01000020">
    <property type="protein sequence ID" value="RQT10091.1"/>
    <property type="molecule type" value="Genomic_DNA"/>
</dbReference>
<accession>A0A3N8PEP7</accession>
<proteinExistence type="predicted"/>
<evidence type="ECO:0000313" key="1">
    <source>
        <dbReference type="EMBL" id="RQT10091.1"/>
    </source>
</evidence>
<protein>
    <submittedName>
        <fullName evidence="1">Uncharacterized protein</fullName>
    </submittedName>
</protein>
<dbReference type="AlphaFoldDB" id="A0A3N8PEP7"/>
<evidence type="ECO:0000313" key="2">
    <source>
        <dbReference type="Proteomes" id="UP000277921"/>
    </source>
</evidence>
<reference evidence="1 2" key="1">
    <citation type="submission" date="2018-08" db="EMBL/GenBank/DDBJ databases">
        <title>Comparative analysis of Burkholderia isolates from Puerto Rico.</title>
        <authorList>
            <person name="Hall C."/>
            <person name="Sahl J."/>
            <person name="Wagner D."/>
        </authorList>
    </citation>
    <scope>NUCLEOTIDE SEQUENCE [LARGE SCALE GENOMIC DNA]</scope>
    <source>
        <strain evidence="1 2">Bp9025</strain>
    </source>
</reference>
<organism evidence="1 2">
    <name type="scientific">Burkholderia contaminans</name>
    <dbReference type="NCBI Taxonomy" id="488447"/>
    <lineage>
        <taxon>Bacteria</taxon>
        <taxon>Pseudomonadati</taxon>
        <taxon>Pseudomonadota</taxon>
        <taxon>Betaproteobacteria</taxon>
        <taxon>Burkholderiales</taxon>
        <taxon>Burkholderiaceae</taxon>
        <taxon>Burkholderia</taxon>
        <taxon>Burkholderia cepacia complex</taxon>
    </lineage>
</organism>